<evidence type="ECO:0000256" key="4">
    <source>
        <dbReference type="SAM" id="MobiDB-lite"/>
    </source>
</evidence>
<evidence type="ECO:0000313" key="6">
    <source>
        <dbReference type="EMBL" id="GLQ28773.1"/>
    </source>
</evidence>
<evidence type="ECO:0000259" key="5">
    <source>
        <dbReference type="SMART" id="SM00912"/>
    </source>
</evidence>
<reference evidence="6" key="1">
    <citation type="journal article" date="2014" name="Int. J. Syst. Evol. Microbiol.">
        <title>Complete genome of a new Firmicutes species belonging to the dominant human colonic microbiota ('Ruminococcus bicirculans') reveals two chromosomes and a selective capacity to utilize plant glucans.</title>
        <authorList>
            <consortium name="NISC Comparative Sequencing Program"/>
            <person name="Wegmann U."/>
            <person name="Louis P."/>
            <person name="Goesmann A."/>
            <person name="Henrissat B."/>
            <person name="Duncan S.H."/>
            <person name="Flint H.J."/>
        </authorList>
    </citation>
    <scope>NUCLEOTIDE SEQUENCE</scope>
    <source>
        <strain evidence="6">NBRC 109915</strain>
    </source>
</reference>
<dbReference type="InterPro" id="IPR008638">
    <property type="entry name" value="FhaB/CdiA-like_TPS"/>
</dbReference>
<dbReference type="InterPro" id="IPR012334">
    <property type="entry name" value="Pectin_lyas_fold"/>
</dbReference>
<dbReference type="Gene3D" id="2.160.20.10">
    <property type="entry name" value="Single-stranded right-handed beta-helix, Pectin lyase-like"/>
    <property type="match status" value="1"/>
</dbReference>
<gene>
    <name evidence="6" type="ORF">GCM10007927_35760</name>
</gene>
<dbReference type="Pfam" id="PF05860">
    <property type="entry name" value="TPS"/>
    <property type="match status" value="1"/>
</dbReference>
<comment type="subcellular location">
    <subcellularLocation>
        <location evidence="1">Secreted</location>
    </subcellularLocation>
</comment>
<dbReference type="Proteomes" id="UP001161388">
    <property type="component" value="Unassembled WGS sequence"/>
</dbReference>
<name>A0ABQ5VPB3_9RHOB</name>
<organism evidence="6 7">
    <name type="scientific">Sulfitobacter pacificus</name>
    <dbReference type="NCBI Taxonomy" id="1499314"/>
    <lineage>
        <taxon>Bacteria</taxon>
        <taxon>Pseudomonadati</taxon>
        <taxon>Pseudomonadota</taxon>
        <taxon>Alphaproteobacteria</taxon>
        <taxon>Rhodobacterales</taxon>
        <taxon>Roseobacteraceae</taxon>
        <taxon>Sulfitobacter</taxon>
    </lineage>
</organism>
<dbReference type="InterPro" id="IPR011050">
    <property type="entry name" value="Pectin_lyase_fold/virulence"/>
</dbReference>
<dbReference type="Gene3D" id="2.160.20.110">
    <property type="match status" value="1"/>
</dbReference>
<feature type="compositionally biased region" description="Low complexity" evidence="4">
    <location>
        <begin position="1"/>
        <end position="19"/>
    </location>
</feature>
<evidence type="ECO:0000313" key="7">
    <source>
        <dbReference type="Proteomes" id="UP001161388"/>
    </source>
</evidence>
<keyword evidence="3" id="KW-0732">Signal</keyword>
<feature type="domain" description="Filamentous haemagglutinin FhaB/tRNA nuclease CdiA-like TPS" evidence="5">
    <location>
        <begin position="44"/>
        <end position="157"/>
    </location>
</feature>
<evidence type="ECO:0000256" key="1">
    <source>
        <dbReference type="ARBA" id="ARBA00004613"/>
    </source>
</evidence>
<comment type="caution">
    <text evidence="6">The sequence shown here is derived from an EMBL/GenBank/DDBJ whole genome shotgun (WGS) entry which is preliminary data.</text>
</comment>
<dbReference type="SMART" id="SM00912">
    <property type="entry name" value="Haemagg_act"/>
    <property type="match status" value="1"/>
</dbReference>
<dbReference type="InterPro" id="IPR041286">
    <property type="entry name" value="MBG_2"/>
</dbReference>
<feature type="region of interest" description="Disordered" evidence="4">
    <location>
        <begin position="1"/>
        <end position="23"/>
    </location>
</feature>
<proteinExistence type="predicted"/>
<keyword evidence="7" id="KW-1185">Reference proteome</keyword>
<dbReference type="NCBIfam" id="TIGR01901">
    <property type="entry name" value="adhes_NPXG"/>
    <property type="match status" value="1"/>
</dbReference>
<evidence type="ECO:0000256" key="2">
    <source>
        <dbReference type="ARBA" id="ARBA00022525"/>
    </source>
</evidence>
<reference evidence="6" key="2">
    <citation type="submission" date="2023-01" db="EMBL/GenBank/DDBJ databases">
        <title>Draft genome sequence of Sulfitobacter pacificus strain NBRC 109915.</title>
        <authorList>
            <person name="Sun Q."/>
            <person name="Mori K."/>
        </authorList>
    </citation>
    <scope>NUCLEOTIDE SEQUENCE</scope>
    <source>
        <strain evidence="6">NBRC 109915</strain>
    </source>
</reference>
<dbReference type="PANTHER" id="PTHR12338">
    <property type="entry name" value="AUTOTRANSPORTER"/>
    <property type="match status" value="1"/>
</dbReference>
<keyword evidence="2" id="KW-0964">Secreted</keyword>
<evidence type="ECO:0000256" key="3">
    <source>
        <dbReference type="ARBA" id="ARBA00022729"/>
    </source>
</evidence>
<protein>
    <recommendedName>
        <fullName evidence="5">Filamentous haemagglutinin FhaB/tRNA nuclease CdiA-like TPS domain-containing protein</fullName>
    </recommendedName>
</protein>
<dbReference type="PANTHER" id="PTHR12338:SF8">
    <property type="entry name" value="HEME_HEMOPEXIN-BINDING PROTEIN"/>
    <property type="match status" value="1"/>
</dbReference>
<dbReference type="EMBL" id="BSNL01000002">
    <property type="protein sequence ID" value="GLQ28773.1"/>
    <property type="molecule type" value="Genomic_DNA"/>
</dbReference>
<dbReference type="RefSeq" id="WP_284375718.1">
    <property type="nucleotide sequence ID" value="NZ_BSNL01000002.1"/>
</dbReference>
<dbReference type="InterPro" id="IPR050909">
    <property type="entry name" value="Bact_Autotransporter_VF"/>
</dbReference>
<accession>A0ABQ5VPB3</accession>
<dbReference type="Pfam" id="PF18676">
    <property type="entry name" value="MBG_2"/>
    <property type="match status" value="3"/>
</dbReference>
<dbReference type="SUPFAM" id="SSF51126">
    <property type="entry name" value="Pectin lyase-like"/>
    <property type="match status" value="1"/>
</dbReference>
<sequence length="1625" mass="165996">MTTCRTTTASASKAPSASKGQTRRRFTRNALAIATALTPVWATAQDLPSGGTVVHGTATIATPNTNTMVINQGSDRAVVNWDGFSVGAGNRVDINQPNANSAILNRVTGDTTSQIHGQINANGRVFVVNPNGIFIGPTGSVNTGSFVASTLGIRTDDFVTGQTVFEGNGSSATVVNEGSIQVVTGGYAALIGGKVKNSGMIQAPLGFVGLGSGERITLDLAGDGFLQVAIPTNSDDDGLDALIENSGTIQANGGTVQISAATARNAARQAINMSGVIEARSVSGRNGRVTLGGGSGGGVKVTGKVRTQSRRPAIQVTQSARPALRPERGGDITITGRDITLEGATLDASGAAGGGNIRIGGNAHGAAGLMTAAQLRGDAGTTIRADGETQGDGGRIVLWSDNRTEFTGNISAQGGAQSGDGGFVEVSGKEVLRYSGFTDTRAANGNWGSLLLDPNDIFVVAFNTGNDGDILASTVQANLAGGNVLLSTAGAGPDDGRIEINAPITWSSGTTLALNAETAFGAVVPNAIEINAPITAPNGELRLTAAETPGASGPSPQVIETGTNGDINVAQFHIVEGDWLQLGTDFPGSGLPSFTADNFVLDNANFLRAISGDGAGSPFLLTDIYGLQGVHGSFNFALANDIDASTTNGWESLDPLTNGLRNSGFVPLSFSGNFEGNRHAITDLFIRQYPAADGGDTGLFGSLGDNPSITNFSILDADVAGGRAGILAGSNGSFTQGVHVTGTVVSYGEAGGGINGYMPFGVLRDSSANVTVTDAIDPSDINANPAGVTSLGGLVGISDGDILNASSAGSVTLRFAEEGFAGGLVGESEDIIRDAYSEASVTAANTAPFAEATIGGLVGENRFGGTIENAIATGAVSLIPGCCGGFALTGGLVGADTTSNESILSSFWNIETTGQSLSGQSGEITGTPTGFGQFEGAFGETTASLQDVELFTSAAISGGWDFSNTWAIPQDGVDMARLYSIDPVITATDPTESIPEFEYNGTTTGFSAEAGIFSGGPADYLFGPLNDTGDLSVMVDEIVLSDANVGDVTFTFPTSYTSDLGQVFDVRSFPKDATVVPAPLTLTVNATSKTYGEELDLEGIDFTTDTLFGTDEITGADILSDGATATADVATYDLTVENLTGTGLSNYTLTVIPGTLEVTPAPLTVTADDQSKSLGAVFTFTGTEFTVEGLVNDDTVTSATLSSAAAGADAPLTGDGPAAAILITDPQGTGLENYEITLVNGIFIVASGDLIITALDQTKVYGSVFTFNGTEFSVTGLAEGDSVDSVTLTSAGADGTAQVGDGPFTITASNAIGTGLENYTLVFADGSFTVTPAPLTVTALDQFKQPDQPFTFNGTEFTTATLFNDDAVTSVTLTSDGANPDATVEDSPFVIQLSDVTGTGLENYNVTTENGTFFVQNLIAPPAVTPGPGGSRTIFNPRDTINISFPDRGATGGIQSAGRNGGPSQTLQDAERTADFVDTISTELELQVQSCGSADQDFDNYMTCLSASLDTYANALDEIVNDLPQGLETVSATIRTAADEIKASAARAQRRLASATTDAQRRAIRREAVGEAIGAINTAKSEIRKAISLIRAEDPEVTAVQRSTGARIVQAFDTVETSLVRAVEL</sequence>